<dbReference type="Proteomes" id="UP000291116">
    <property type="component" value="Unassembled WGS sequence"/>
</dbReference>
<sequence length="153" mass="17409">MSKTTEALVRQSYRSLLRLVHRLPEASSPASLSPEESLRSLRSAFRTPLAPGESVGDRLEEAESKRSFLKMVTPRERPSSSRRTEEGASPSRVWVYRNGERLERDGASRVRDKNGRVVSNWDGKNLDPDSVKQHNYQLKRMGFRNNAHAKGIF</sequence>
<feature type="compositionally biased region" description="Basic and acidic residues" evidence="1">
    <location>
        <begin position="73"/>
        <end position="86"/>
    </location>
</feature>
<protein>
    <submittedName>
        <fullName evidence="2">Uncharacterized protein</fullName>
    </submittedName>
</protein>
<feature type="region of interest" description="Disordered" evidence="1">
    <location>
        <begin position="24"/>
        <end position="92"/>
    </location>
</feature>
<proteinExistence type="predicted"/>
<feature type="compositionally biased region" description="Basic and acidic residues" evidence="1">
    <location>
        <begin position="55"/>
        <end position="66"/>
    </location>
</feature>
<accession>A0A448YU73</accession>
<dbReference type="AlphaFoldDB" id="A0A448YU73"/>
<gene>
    <name evidence="2" type="ORF">PSNMU_V1.4_AUG-EV-PASAV3_0001450</name>
</gene>
<reference evidence="2 3" key="1">
    <citation type="submission" date="2019-01" db="EMBL/GenBank/DDBJ databases">
        <authorList>
            <person name="Ferrante I. M."/>
        </authorList>
    </citation>
    <scope>NUCLEOTIDE SEQUENCE [LARGE SCALE GENOMIC DNA]</scope>
    <source>
        <strain evidence="2 3">B856</strain>
    </source>
</reference>
<keyword evidence="3" id="KW-1185">Reference proteome</keyword>
<feature type="compositionally biased region" description="Low complexity" evidence="1">
    <location>
        <begin position="25"/>
        <end position="44"/>
    </location>
</feature>
<dbReference type="EMBL" id="CAACVS010000001">
    <property type="protein sequence ID" value="VEU33342.1"/>
    <property type="molecule type" value="Genomic_DNA"/>
</dbReference>
<dbReference type="OrthoDB" id="42396at2759"/>
<name>A0A448YU73_9STRA</name>
<organism evidence="2 3">
    <name type="scientific">Pseudo-nitzschia multistriata</name>
    <dbReference type="NCBI Taxonomy" id="183589"/>
    <lineage>
        <taxon>Eukaryota</taxon>
        <taxon>Sar</taxon>
        <taxon>Stramenopiles</taxon>
        <taxon>Ochrophyta</taxon>
        <taxon>Bacillariophyta</taxon>
        <taxon>Bacillariophyceae</taxon>
        <taxon>Bacillariophycidae</taxon>
        <taxon>Bacillariales</taxon>
        <taxon>Bacillariaceae</taxon>
        <taxon>Pseudo-nitzschia</taxon>
    </lineage>
</organism>
<evidence type="ECO:0000313" key="2">
    <source>
        <dbReference type="EMBL" id="VEU33342.1"/>
    </source>
</evidence>
<evidence type="ECO:0000313" key="3">
    <source>
        <dbReference type="Proteomes" id="UP000291116"/>
    </source>
</evidence>
<evidence type="ECO:0000256" key="1">
    <source>
        <dbReference type="SAM" id="MobiDB-lite"/>
    </source>
</evidence>